<comment type="caution">
    <text evidence="1">The sequence shown here is derived from an EMBL/GenBank/DDBJ whole genome shotgun (WGS) entry which is preliminary data.</text>
</comment>
<evidence type="ECO:0000313" key="1">
    <source>
        <dbReference type="EMBL" id="PSJ38899.1"/>
    </source>
</evidence>
<reference evidence="1 2" key="1">
    <citation type="submission" date="2018-03" db="EMBL/GenBank/DDBJ databases">
        <title>The draft genome of Sphingosinicella sp. GL-C-18.</title>
        <authorList>
            <person name="Liu L."/>
            <person name="Li L."/>
            <person name="Liang L."/>
            <person name="Zhang X."/>
            <person name="Wang T."/>
        </authorList>
    </citation>
    <scope>NUCLEOTIDE SEQUENCE [LARGE SCALE GENOMIC DNA]</scope>
    <source>
        <strain evidence="1 2">GL-C-18</strain>
    </source>
</reference>
<dbReference type="RefSeq" id="WP_106514093.1">
    <property type="nucleotide sequence ID" value="NZ_PXYI01000005.1"/>
</dbReference>
<dbReference type="OrthoDB" id="8853368at2"/>
<dbReference type="InterPro" id="IPR013433">
    <property type="entry name" value="PHA_gran_rgn"/>
</dbReference>
<keyword evidence="2" id="KW-1185">Reference proteome</keyword>
<dbReference type="Pfam" id="PF09650">
    <property type="entry name" value="PHA_gran_rgn"/>
    <property type="match status" value="1"/>
</dbReference>
<gene>
    <name evidence="1" type="ORF">C7I55_16395</name>
</gene>
<dbReference type="EMBL" id="PXYI01000005">
    <property type="protein sequence ID" value="PSJ38899.1"/>
    <property type="molecule type" value="Genomic_DNA"/>
</dbReference>
<dbReference type="Proteomes" id="UP000241167">
    <property type="component" value="Unassembled WGS sequence"/>
</dbReference>
<name>A0A2P7QLS8_9SPHN</name>
<evidence type="ECO:0008006" key="3">
    <source>
        <dbReference type="Google" id="ProtNLM"/>
    </source>
</evidence>
<organism evidence="1 2">
    <name type="scientific">Allosphingosinicella deserti</name>
    <dbReference type="NCBI Taxonomy" id="2116704"/>
    <lineage>
        <taxon>Bacteria</taxon>
        <taxon>Pseudomonadati</taxon>
        <taxon>Pseudomonadota</taxon>
        <taxon>Alphaproteobacteria</taxon>
        <taxon>Sphingomonadales</taxon>
        <taxon>Sphingomonadaceae</taxon>
        <taxon>Allosphingosinicella</taxon>
    </lineage>
</organism>
<dbReference type="AlphaFoldDB" id="A0A2P7QLS8"/>
<protein>
    <recommendedName>
        <fullName evidence="3">Polyhydroxyalkanoic acid system protein</fullName>
    </recommendedName>
</protein>
<evidence type="ECO:0000313" key="2">
    <source>
        <dbReference type="Proteomes" id="UP000241167"/>
    </source>
</evidence>
<accession>A0A2P7QLS8</accession>
<sequence length="107" mass="11662">MASPIIVDLPHSLGAAEAKRRIQNGIGQLTDHLPAGAQVEKNWSGDRMNLKVTALGQDVSASLDVQEKLVRVEVTLPGMLSFFGKQIEGLLRRHGPELLEDRSGRKP</sequence>
<proteinExistence type="predicted"/>